<evidence type="ECO:0000256" key="1">
    <source>
        <dbReference type="SAM" id="MobiDB-lite"/>
    </source>
</evidence>
<dbReference type="AlphaFoldDB" id="A0AA35G767"/>
<organism evidence="2 3">
    <name type="scientific">Caldinitratiruptor microaerophilus</name>
    <dbReference type="NCBI Taxonomy" id="671077"/>
    <lineage>
        <taxon>Bacteria</taxon>
        <taxon>Bacillati</taxon>
        <taxon>Bacillota</taxon>
        <taxon>Clostridia</taxon>
        <taxon>Eubacteriales</taxon>
        <taxon>Symbiobacteriaceae</taxon>
        <taxon>Caldinitratiruptor</taxon>
    </lineage>
</organism>
<proteinExistence type="predicted"/>
<reference evidence="2" key="1">
    <citation type="submission" date="2022-03" db="EMBL/GenBank/DDBJ databases">
        <title>Complete genome sequence of Caldinitratiruptor microaerophilus.</title>
        <authorList>
            <person name="Mukaiyama R."/>
            <person name="Nishiyama T."/>
            <person name="Ueda K."/>
        </authorList>
    </citation>
    <scope>NUCLEOTIDE SEQUENCE</scope>
    <source>
        <strain evidence="2">JCM 16183</strain>
    </source>
</reference>
<name>A0AA35G767_9FIRM</name>
<dbReference type="Proteomes" id="UP001163687">
    <property type="component" value="Chromosome"/>
</dbReference>
<evidence type="ECO:0000313" key="2">
    <source>
        <dbReference type="EMBL" id="BDG62341.1"/>
    </source>
</evidence>
<dbReference type="EMBL" id="AP025628">
    <property type="protein sequence ID" value="BDG62341.1"/>
    <property type="molecule type" value="Genomic_DNA"/>
</dbReference>
<feature type="region of interest" description="Disordered" evidence="1">
    <location>
        <begin position="99"/>
        <end position="119"/>
    </location>
</feature>
<accession>A0AA35G767</accession>
<dbReference type="RefSeq" id="WP_264842930.1">
    <property type="nucleotide sequence ID" value="NZ_AP025628.1"/>
</dbReference>
<gene>
    <name evidence="2" type="ORF">caldi_34310</name>
</gene>
<sequence>MSIRRKDLNLAPGVYLHADLELRVSDVLEAARKLEFDYGPTKAETVYLAGWLDGVRWVAEEMAKATLRLAQHPLVQKIDELLPEPSFAGIEDILATVVVSPPAGGDDDEPEDAGATAAK</sequence>
<dbReference type="KEGG" id="cmic:caldi_34310"/>
<evidence type="ECO:0000313" key="3">
    <source>
        <dbReference type="Proteomes" id="UP001163687"/>
    </source>
</evidence>
<keyword evidence="3" id="KW-1185">Reference proteome</keyword>
<protein>
    <submittedName>
        <fullName evidence="2">Uncharacterized protein</fullName>
    </submittedName>
</protein>